<dbReference type="AlphaFoldDB" id="A0A1J4MPN4"/>
<gene>
    <name evidence="1" type="ORF">cand_007330</name>
</gene>
<reference evidence="1 2" key="1">
    <citation type="submission" date="2016-10" db="EMBL/GenBank/DDBJ databases">
        <title>Reductive evolution of mitochondrial metabolism and differential evolution of invasion-related proteins in Cryptosporidium.</title>
        <authorList>
            <person name="Liu S."/>
            <person name="Roellig D.M."/>
            <person name="Guo Y."/>
            <person name="Li N."/>
            <person name="Frace M.A."/>
            <person name="Tang K."/>
            <person name="Zhang L."/>
            <person name="Feng Y."/>
            <person name="Xiao L."/>
        </authorList>
    </citation>
    <scope>NUCLEOTIDE SEQUENCE [LARGE SCALE GENOMIC DNA]</scope>
    <source>
        <strain evidence="1">30847</strain>
    </source>
</reference>
<dbReference type="OrthoDB" id="343790at2759"/>
<protein>
    <submittedName>
        <fullName evidence="1">Uncharacterized protein</fullName>
    </submittedName>
</protein>
<proteinExistence type="predicted"/>
<dbReference type="EMBL" id="LRBS01000068">
    <property type="protein sequence ID" value="OII76144.1"/>
    <property type="molecule type" value="Genomic_DNA"/>
</dbReference>
<name>A0A1J4MPN4_9CRYT</name>
<dbReference type="RefSeq" id="XP_067067990.1">
    <property type="nucleotide sequence ID" value="XM_067210973.1"/>
</dbReference>
<dbReference type="Proteomes" id="UP000186804">
    <property type="component" value="Unassembled WGS sequence"/>
</dbReference>
<comment type="caution">
    <text evidence="1">The sequence shown here is derived from an EMBL/GenBank/DDBJ whole genome shotgun (WGS) entry which is preliminary data.</text>
</comment>
<keyword evidence="2" id="KW-1185">Reference proteome</keyword>
<organism evidence="1 2">
    <name type="scientific">Cryptosporidium andersoni</name>
    <dbReference type="NCBI Taxonomy" id="117008"/>
    <lineage>
        <taxon>Eukaryota</taxon>
        <taxon>Sar</taxon>
        <taxon>Alveolata</taxon>
        <taxon>Apicomplexa</taxon>
        <taxon>Conoidasida</taxon>
        <taxon>Coccidia</taxon>
        <taxon>Eucoccidiorida</taxon>
        <taxon>Eimeriorina</taxon>
        <taxon>Cryptosporidiidae</taxon>
        <taxon>Cryptosporidium</taxon>
    </lineage>
</organism>
<sequence length="500" mass="56281">MSSLLYSGSVYSPSVPLVTMKNNPNNIPSNLLSKARVSSNFKQGNRRWFKAKKSGVKFTPQKNMVIGKKVALNASVGVIWMYEPGLLIAEELVSPCFGVIFYYPNIQVSVSKGERFLGILCDARVHKPISDQRFKWYVAMGNNLTFTPRKYVYEGAYIKEGREIGYLSRPAKTVGKVAIKARARCSGYIILCKSGPVVSSEEFLRISCDQSTNDNNNNNNNNNNNLLTDETHSSLLLQSDFGESITSTRGLAQISTAEAELDGENIQLPQIMNPLEPEELLNKSSNIEDNNETAVEYTMNINQQAFLSKQVLSKEEDINLIEDDSEYEEYEDDIKNIEEQSIPQKWSLSNQYLPQEESTKTLSSEYKKVDEKVSNKLLDNQKTAQPQDIDEDKKIYEKNNTILPRSQEPSLVDISEIHIPIKVTVSQVDTSAQELPNLIIKNKTLKYSRDHKTSKLIQTGQIIKEDEIKHNEVTATKPDPLNQLDNLSGSLVDESTLHGI</sequence>
<dbReference type="GeneID" id="92364918"/>
<evidence type="ECO:0000313" key="1">
    <source>
        <dbReference type="EMBL" id="OII76144.1"/>
    </source>
</evidence>
<evidence type="ECO:0000313" key="2">
    <source>
        <dbReference type="Proteomes" id="UP000186804"/>
    </source>
</evidence>
<dbReference type="VEuPathDB" id="CryptoDB:cand_007330"/>
<accession>A0A1J4MPN4</accession>